<dbReference type="PRINTS" id="PR00080">
    <property type="entry name" value="SDRFAMILY"/>
</dbReference>
<dbReference type="Gene3D" id="3.40.50.720">
    <property type="entry name" value="NAD(P)-binding Rossmann-like Domain"/>
    <property type="match status" value="1"/>
</dbReference>
<comment type="caution">
    <text evidence="3">The sequence shown here is derived from an EMBL/GenBank/DDBJ whole genome shotgun (WGS) entry which is preliminary data.</text>
</comment>
<accession>A0ABV9FSM4</accession>
<protein>
    <submittedName>
        <fullName evidence="3">Oxidoreductase</fullName>
    </submittedName>
</protein>
<dbReference type="PRINTS" id="PR00081">
    <property type="entry name" value="GDHRDH"/>
</dbReference>
<dbReference type="Pfam" id="PF00106">
    <property type="entry name" value="adh_short"/>
    <property type="match status" value="1"/>
</dbReference>
<organism evidence="3 4">
    <name type="scientific">Rhodococcus kronopolitis</name>
    <dbReference type="NCBI Taxonomy" id="1460226"/>
    <lineage>
        <taxon>Bacteria</taxon>
        <taxon>Bacillati</taxon>
        <taxon>Actinomycetota</taxon>
        <taxon>Actinomycetes</taxon>
        <taxon>Mycobacteriales</taxon>
        <taxon>Nocardiaceae</taxon>
        <taxon>Rhodococcus</taxon>
    </lineage>
</organism>
<dbReference type="InterPro" id="IPR036291">
    <property type="entry name" value="NAD(P)-bd_dom_sf"/>
</dbReference>
<keyword evidence="1" id="KW-0560">Oxidoreductase</keyword>
<dbReference type="InterPro" id="IPR002347">
    <property type="entry name" value="SDR_fam"/>
</dbReference>
<sequence length="292" mass="31198">MPKWTARDIVDQQGRTFVVTGANSGLGAVAARALGSAGAHVVLACRDVEKGAAVAAEIGGNAEVRRVDLADLDSVREFAAGIDRVDVLVNNAGVMAVPKRSTADGFEMHFGTNHLGHFALTGLLLDRVTDRVVTVSSLLHRFGRINLDDPNFEHRRYRRSSAYAQSKLANLMFAYELQRRLSAAGSEIKSVAAHPGYASTNLQTHTESFWGLVIGVGHLFTQRAKIGALPELYAATVPDVAGGSYIGPRGPFGLRGYPRVVGSSGRSRDRSVARALWAESESMTGVTYGFGS</sequence>
<gene>
    <name evidence="3" type="ORF">ACFO6S_07460</name>
</gene>
<dbReference type="PANTHER" id="PTHR43157:SF64">
    <property type="entry name" value="RETINOL DEHYDROGENASE 14"/>
    <property type="match status" value="1"/>
</dbReference>
<dbReference type="CDD" id="cd05327">
    <property type="entry name" value="retinol-DH_like_SDR_c_like"/>
    <property type="match status" value="1"/>
</dbReference>
<dbReference type="SUPFAM" id="SSF51735">
    <property type="entry name" value="NAD(P)-binding Rossmann-fold domains"/>
    <property type="match status" value="1"/>
</dbReference>
<dbReference type="RefSeq" id="WP_378415566.1">
    <property type="nucleotide sequence ID" value="NZ_JBHSFO010000003.1"/>
</dbReference>
<evidence type="ECO:0000313" key="4">
    <source>
        <dbReference type="Proteomes" id="UP001595914"/>
    </source>
</evidence>
<comment type="similarity">
    <text evidence="2">Belongs to the short-chain dehydrogenases/reductases (SDR) family.</text>
</comment>
<evidence type="ECO:0000256" key="1">
    <source>
        <dbReference type="ARBA" id="ARBA00023002"/>
    </source>
</evidence>
<dbReference type="EMBL" id="JBHSFO010000003">
    <property type="protein sequence ID" value="MFC4603517.1"/>
    <property type="molecule type" value="Genomic_DNA"/>
</dbReference>
<keyword evidence="4" id="KW-1185">Reference proteome</keyword>
<dbReference type="PANTHER" id="PTHR43157">
    <property type="entry name" value="PHOSPHATIDYLINOSITOL-GLYCAN BIOSYNTHESIS CLASS F PROTEIN-RELATED"/>
    <property type="match status" value="1"/>
</dbReference>
<proteinExistence type="inferred from homology"/>
<dbReference type="NCBIfam" id="NF004846">
    <property type="entry name" value="PRK06197.1"/>
    <property type="match status" value="1"/>
</dbReference>
<dbReference type="Proteomes" id="UP001595914">
    <property type="component" value="Unassembled WGS sequence"/>
</dbReference>
<evidence type="ECO:0000313" key="3">
    <source>
        <dbReference type="EMBL" id="MFC4603517.1"/>
    </source>
</evidence>
<reference evidence="4" key="1">
    <citation type="journal article" date="2019" name="Int. J. Syst. Evol. Microbiol.">
        <title>The Global Catalogue of Microorganisms (GCM) 10K type strain sequencing project: providing services to taxonomists for standard genome sequencing and annotation.</title>
        <authorList>
            <consortium name="The Broad Institute Genomics Platform"/>
            <consortium name="The Broad Institute Genome Sequencing Center for Infectious Disease"/>
            <person name="Wu L."/>
            <person name="Ma J."/>
        </authorList>
    </citation>
    <scope>NUCLEOTIDE SEQUENCE [LARGE SCALE GENOMIC DNA]</scope>
    <source>
        <strain evidence="4">CCUG 54520</strain>
    </source>
</reference>
<name>A0ABV9FSM4_9NOCA</name>
<evidence type="ECO:0000256" key="2">
    <source>
        <dbReference type="RuleBase" id="RU000363"/>
    </source>
</evidence>